<feature type="compositionally biased region" description="Basic and acidic residues" evidence="1">
    <location>
        <begin position="169"/>
        <end position="183"/>
    </location>
</feature>
<accession>A0A6G1BWS5</accession>
<dbReference type="EMBL" id="SPHZ02000011">
    <property type="protein sequence ID" value="KAF0892775.1"/>
    <property type="molecule type" value="Genomic_DNA"/>
</dbReference>
<name>A0A6G1BWS5_9ORYZ</name>
<keyword evidence="3" id="KW-1185">Reference proteome</keyword>
<dbReference type="Proteomes" id="UP000479710">
    <property type="component" value="Unassembled WGS sequence"/>
</dbReference>
<feature type="region of interest" description="Disordered" evidence="1">
    <location>
        <begin position="151"/>
        <end position="218"/>
    </location>
</feature>
<comment type="caution">
    <text evidence="2">The sequence shown here is derived from an EMBL/GenBank/DDBJ whole genome shotgun (WGS) entry which is preliminary data.</text>
</comment>
<feature type="region of interest" description="Disordered" evidence="1">
    <location>
        <begin position="71"/>
        <end position="104"/>
    </location>
</feature>
<proteinExistence type="predicted"/>
<protein>
    <submittedName>
        <fullName evidence="2">Uncharacterized protein</fullName>
    </submittedName>
</protein>
<evidence type="ECO:0000313" key="3">
    <source>
        <dbReference type="Proteomes" id="UP000479710"/>
    </source>
</evidence>
<evidence type="ECO:0000313" key="2">
    <source>
        <dbReference type="EMBL" id="KAF0892775.1"/>
    </source>
</evidence>
<evidence type="ECO:0000256" key="1">
    <source>
        <dbReference type="SAM" id="MobiDB-lite"/>
    </source>
</evidence>
<reference evidence="2 3" key="1">
    <citation type="submission" date="2019-11" db="EMBL/GenBank/DDBJ databases">
        <title>Whole genome sequence of Oryza granulata.</title>
        <authorList>
            <person name="Li W."/>
        </authorList>
    </citation>
    <scope>NUCLEOTIDE SEQUENCE [LARGE SCALE GENOMIC DNA]</scope>
    <source>
        <strain evidence="3">cv. Menghai</strain>
        <tissue evidence="2">Leaf</tissue>
    </source>
</reference>
<gene>
    <name evidence="2" type="ORF">E2562_017738</name>
</gene>
<sequence>MGPSRRPRSAPRKKIDIDGTLSFSAAPAPMAKPEPFFAGKTYHYGAAPVLNKRSSAAARVRAMELRLELALHPPTPLPPKKSSSSSSCVIPEAGAEASTTAQDRDVATIRRRRLGLPLAGWSLAGAGLAAVVPEAASEANSANQDPFSEAVVANRLAQSPLPRGSPTREMFEAGDVTRARREVLPSPAVPSAPPPPAPSSTSAPPLHQPRQPSHDDAR</sequence>
<dbReference type="AlphaFoldDB" id="A0A6G1BWS5"/>
<organism evidence="2 3">
    <name type="scientific">Oryza meyeriana var. granulata</name>
    <dbReference type="NCBI Taxonomy" id="110450"/>
    <lineage>
        <taxon>Eukaryota</taxon>
        <taxon>Viridiplantae</taxon>
        <taxon>Streptophyta</taxon>
        <taxon>Embryophyta</taxon>
        <taxon>Tracheophyta</taxon>
        <taxon>Spermatophyta</taxon>
        <taxon>Magnoliopsida</taxon>
        <taxon>Liliopsida</taxon>
        <taxon>Poales</taxon>
        <taxon>Poaceae</taxon>
        <taxon>BOP clade</taxon>
        <taxon>Oryzoideae</taxon>
        <taxon>Oryzeae</taxon>
        <taxon>Oryzinae</taxon>
        <taxon>Oryza</taxon>
        <taxon>Oryza meyeriana</taxon>
    </lineage>
</organism>
<feature type="compositionally biased region" description="Pro residues" evidence="1">
    <location>
        <begin position="187"/>
        <end position="198"/>
    </location>
</feature>